<dbReference type="AlphaFoldDB" id="F0VP06"/>
<comment type="similarity">
    <text evidence="11">Belongs to the dynactin subunit 4 family.</text>
</comment>
<evidence type="ECO:0000256" key="1">
    <source>
        <dbReference type="ARBA" id="ARBA00004300"/>
    </source>
</evidence>
<feature type="compositionally biased region" description="Basic and acidic residues" evidence="14">
    <location>
        <begin position="545"/>
        <end position="568"/>
    </location>
</feature>
<name>F0VP06_NEOCL</name>
<dbReference type="OrthoDB" id="283815at2759"/>
<gene>
    <name evidence="16" type="ORF">BN1204_058750</name>
    <name evidence="15" type="ORF">NCLIV_058750</name>
</gene>
<sequence length="683" mass="74688">MSDSDSDVSNGPASELPPLPVPPPLPRAPTSLGPLPETRRPEVFLLPQTRQAVIPVSRAYVCDACRAVRGPEDLSVEIESYFCPACLDVMPQTEALACSCRCTKCFDCPRCFATLGVVREPREAAETGRDAGEALAAANALVAEGAAPTLGPQRCDSLLSISSEEDAEEAERRSAGGNGDGKSDAGEKFEYVFACTACKWSSRPLDMKSRVSALLPAAGTAEERGGRIRRCFSPIFEALQAAAQERERTRQLEARVKHKAVALLFAAAAARGNFPGRGLGRLQRDRTWRVADVDEMLAKRTAEIARTDIWANVRQDGQPAPQRVSLADLVAGKHLAPTREVVSEFDWNRRLQQDMFREDAEDADEDFTAEETKALEPLNANQVLVDRRTPDLAPVKVPDDVWGGVGRAREAGGVDEATVDDFPTVEQRLRNPNATVVAEMSGALLHPTRKRLLTRQSKRCRVCQKFVVKSQVSPNAVPPLRLNSAAALLLPLMYPRIRDGTGLEGLVDVEIGVVNPTEVPMFLSFHLAHGPEEDAAQARGLTEASPREGREPSSGKAGEAERGLASERQYETVRRNWQTLDILTKNFDVALDPYDEMLEELNSEVEELRADDDPTIVLARKGNTVLLRLRVRAKKWAVHQVGACCMTVDVAVADDNPVRVCYVLTLGRIAPASEPELVRRESL</sequence>
<evidence type="ECO:0000256" key="11">
    <source>
        <dbReference type="ARBA" id="ARBA00034776"/>
    </source>
</evidence>
<dbReference type="GO" id="GO:0001725">
    <property type="term" value="C:stress fiber"/>
    <property type="evidence" value="ECO:0007669"/>
    <property type="project" value="UniProtKB-SubCell"/>
</dbReference>
<reference evidence="16" key="4">
    <citation type="journal article" date="2015" name="PLoS ONE">
        <title>Comprehensive Evaluation of Toxoplasma gondii VEG and Neospora caninum LIV Genomes with Tachyzoite Stage Transcriptome and Proteome Defines Novel Transcript Features.</title>
        <authorList>
            <person name="Ramaprasad A."/>
            <person name="Mourier T."/>
            <person name="Naeem R."/>
            <person name="Malas T.B."/>
            <person name="Moussa E."/>
            <person name="Panigrahi A."/>
            <person name="Vermont S.J."/>
            <person name="Otto T.D."/>
            <person name="Wastling J."/>
            <person name="Pain A."/>
        </authorList>
    </citation>
    <scope>NUCLEOTIDE SEQUENCE</scope>
    <source>
        <strain evidence="16">Liverpool</strain>
    </source>
</reference>
<keyword evidence="5" id="KW-1017">Isopeptide bond</keyword>
<evidence type="ECO:0000256" key="9">
    <source>
        <dbReference type="ARBA" id="ARBA00023054"/>
    </source>
</evidence>
<feature type="region of interest" description="Disordered" evidence="14">
    <location>
        <begin position="1"/>
        <end position="36"/>
    </location>
</feature>
<keyword evidence="8" id="KW-0007">Acetylation</keyword>
<evidence type="ECO:0000256" key="6">
    <source>
        <dbReference type="ARBA" id="ARBA00022553"/>
    </source>
</evidence>
<dbReference type="GO" id="GO:0005813">
    <property type="term" value="C:centrosome"/>
    <property type="evidence" value="ECO:0007669"/>
    <property type="project" value="UniProtKB-SubCell"/>
</dbReference>
<dbReference type="OMA" id="CTQIYTK"/>
<evidence type="ECO:0000256" key="4">
    <source>
        <dbReference type="ARBA" id="ARBA00022490"/>
    </source>
</evidence>
<dbReference type="eggNOG" id="KOG3896">
    <property type="taxonomic scope" value="Eukaryota"/>
</dbReference>
<dbReference type="EMBL" id="FR823392">
    <property type="protein sequence ID" value="CBZ55452.1"/>
    <property type="molecule type" value="Genomic_DNA"/>
</dbReference>
<evidence type="ECO:0000313" key="15">
    <source>
        <dbReference type="EMBL" id="CBZ55452.1"/>
    </source>
</evidence>
<evidence type="ECO:0000256" key="5">
    <source>
        <dbReference type="ARBA" id="ARBA00022499"/>
    </source>
</evidence>
<evidence type="ECO:0000256" key="13">
    <source>
        <dbReference type="ARBA" id="ARBA00093507"/>
    </source>
</evidence>
<evidence type="ECO:0000256" key="2">
    <source>
        <dbReference type="ARBA" id="ARBA00004529"/>
    </source>
</evidence>
<comment type="subcellular location">
    <subcellularLocation>
        <location evidence="1">Cytoplasm</location>
        <location evidence="1">Cytoskeleton</location>
        <location evidence="1">Microtubule organizing center</location>
        <location evidence="1">Centrosome</location>
    </subcellularLocation>
    <subcellularLocation>
        <location evidence="2">Cytoplasm</location>
        <location evidence="2">Cytoskeleton</location>
        <location evidence="2">Stress fiber</location>
    </subcellularLocation>
    <subcellularLocation>
        <location evidence="3">Cytoplasm</location>
        <location evidence="3">Myofibril</location>
    </subcellularLocation>
</comment>
<keyword evidence="17" id="KW-1185">Reference proteome</keyword>
<dbReference type="GeneID" id="13440865"/>
<dbReference type="InParanoid" id="F0VP06"/>
<evidence type="ECO:0000256" key="12">
    <source>
        <dbReference type="ARBA" id="ARBA00034864"/>
    </source>
</evidence>
<feature type="region of interest" description="Disordered" evidence="14">
    <location>
        <begin position="534"/>
        <end position="568"/>
    </location>
</feature>
<accession>F0VP06</accession>
<protein>
    <recommendedName>
        <fullName evidence="12">Dynactin subunit 4</fullName>
    </recommendedName>
</protein>
<keyword evidence="6" id="KW-0597">Phosphoprotein</keyword>
<evidence type="ECO:0000256" key="10">
    <source>
        <dbReference type="ARBA" id="ARBA00023212"/>
    </source>
</evidence>
<evidence type="ECO:0000256" key="14">
    <source>
        <dbReference type="SAM" id="MobiDB-lite"/>
    </source>
</evidence>
<dbReference type="VEuPathDB" id="ToxoDB:NCLIV_058750"/>
<reference evidence="17" key="3">
    <citation type="journal article" date="2012" name="PLoS Pathog.">
        <title>Comparative genomics of the apicomplexan parasites Toxoplasma gondii and Neospora caninum: Coccidia differing in host range and transmission strategy.</title>
        <authorList>
            <person name="Reid A.J."/>
            <person name="Vermont S.J."/>
            <person name="Cotton J.A."/>
            <person name="Harris D."/>
            <person name="Hill-Cawthorne G.A."/>
            <person name="Konen-Waisman S."/>
            <person name="Latham S.M."/>
            <person name="Mourier T."/>
            <person name="Norton R."/>
            <person name="Quail M.A."/>
            <person name="Sanders M."/>
            <person name="Shanmugam D."/>
            <person name="Sohal A."/>
            <person name="Wasmuth J.D."/>
            <person name="Brunk B."/>
            <person name="Grigg M.E."/>
            <person name="Howard J.C."/>
            <person name="Parkinson J."/>
            <person name="Roos D.S."/>
            <person name="Trees A.J."/>
            <person name="Berriman M."/>
            <person name="Pain A."/>
            <person name="Wastling J.M."/>
        </authorList>
    </citation>
    <scope>NUCLEOTIDE SEQUENCE [LARGE SCALE GENOMIC DNA]</scope>
    <source>
        <strain evidence="17">Liverpool</strain>
    </source>
</reference>
<proteinExistence type="inferred from homology"/>
<evidence type="ECO:0000256" key="7">
    <source>
        <dbReference type="ARBA" id="ARBA00022843"/>
    </source>
</evidence>
<dbReference type="EMBL" id="LN714486">
    <property type="protein sequence ID" value="CEL70187.1"/>
    <property type="molecule type" value="Genomic_DNA"/>
</dbReference>
<reference evidence="15" key="1">
    <citation type="submission" date="2011-02" db="EMBL/GenBank/DDBJ databases">
        <authorList>
            <person name="Aslett M."/>
        </authorList>
    </citation>
    <scope>NUCLEOTIDE SEQUENCE</scope>
    <source>
        <strain evidence="15">Liverpool</strain>
    </source>
</reference>
<comment type="subunit">
    <text evidence="13">Subunit of dynactin, a multiprotein complex part of a tripartite complex with dynein and a adapter, such as BICDL1, BICD2 or HOOK3. The dynactin complex is built around ACTR1A/ACTB filament and consists of an actin-related filament composed of a shoulder domain, a pointed end and a barbed end. Its length is defined by its flexible shoulder domain. The soulder is composed of 2 DCTN1 subunits, 4 DCTN2 and 2 DCTN3. The 4 DCNT2 (via N-terminus) bind the ACTR1A filament and act as molecular rulers to determine the length. The pointed end is important for binding dynein-dynactin cargo adapters. Consists of 4 subunits: ACTR10, DCNT4, DCTN5 and DCTN6. The barbed end is composed of a CAPZA1:CAPZB heterodimers, which binds ACTR1A/ACTB filament and dynactin and stabilizes dynactin. Interacts with ATP7B, but not ATP7A, in a copper-dependent manner. Interacts with ANK2; this interaction is required for localization at costameres. Interacts with N4BP2L1.</text>
</comment>
<evidence type="ECO:0000313" key="16">
    <source>
        <dbReference type="EMBL" id="CEL70187.1"/>
    </source>
</evidence>
<dbReference type="PANTHER" id="PTHR13034:SF2">
    <property type="entry name" value="DYNACTIN SUBUNIT 4"/>
    <property type="match status" value="1"/>
</dbReference>
<dbReference type="RefSeq" id="XP_003885480.1">
    <property type="nucleotide sequence ID" value="XM_003885431.1"/>
</dbReference>
<dbReference type="InterPro" id="IPR008603">
    <property type="entry name" value="DCTN4"/>
</dbReference>
<dbReference type="Pfam" id="PF05502">
    <property type="entry name" value="Dynactin_p62"/>
    <property type="match status" value="1"/>
</dbReference>
<organism evidence="15 17">
    <name type="scientific">Neospora caninum (strain Liverpool)</name>
    <dbReference type="NCBI Taxonomy" id="572307"/>
    <lineage>
        <taxon>Eukaryota</taxon>
        <taxon>Sar</taxon>
        <taxon>Alveolata</taxon>
        <taxon>Apicomplexa</taxon>
        <taxon>Conoidasida</taxon>
        <taxon>Coccidia</taxon>
        <taxon>Eucoccidiorida</taxon>
        <taxon>Eimeriorina</taxon>
        <taxon>Sarcocystidae</taxon>
        <taxon>Neospora</taxon>
    </lineage>
</organism>
<evidence type="ECO:0000313" key="17">
    <source>
        <dbReference type="Proteomes" id="UP000007494"/>
    </source>
</evidence>
<keyword evidence="10" id="KW-0206">Cytoskeleton</keyword>
<keyword evidence="4" id="KW-0963">Cytoplasm</keyword>
<reference evidence="15" key="2">
    <citation type="submission" date="2011-03" db="EMBL/GenBank/DDBJ databases">
        <title>Comparative genomics and transcriptomics of Neospora caninum and Toxoplasma gondii.</title>
        <authorList>
            <person name="Reid A.J."/>
            <person name="Sohal A."/>
            <person name="Harris D."/>
            <person name="Quail M."/>
            <person name="Sanders M."/>
            <person name="Berriman M."/>
            <person name="Wastling J.M."/>
            <person name="Pain A."/>
        </authorList>
    </citation>
    <scope>NUCLEOTIDE SEQUENCE</scope>
    <source>
        <strain evidence="15">Liverpool</strain>
    </source>
</reference>
<evidence type="ECO:0000256" key="8">
    <source>
        <dbReference type="ARBA" id="ARBA00022990"/>
    </source>
</evidence>
<dbReference type="GO" id="GO:0005869">
    <property type="term" value="C:dynactin complex"/>
    <property type="evidence" value="ECO:0007669"/>
    <property type="project" value="InterPro"/>
</dbReference>
<evidence type="ECO:0000256" key="3">
    <source>
        <dbReference type="ARBA" id="ARBA00004657"/>
    </source>
</evidence>
<keyword evidence="7" id="KW-0832">Ubl conjugation</keyword>
<dbReference type="Proteomes" id="UP000007494">
    <property type="component" value="Chromosome XI"/>
</dbReference>
<feature type="compositionally biased region" description="Pro residues" evidence="14">
    <location>
        <begin position="15"/>
        <end position="27"/>
    </location>
</feature>
<dbReference type="PANTHER" id="PTHR13034">
    <property type="entry name" value="DYNACTIN P62 SUBUNIT"/>
    <property type="match status" value="1"/>
</dbReference>
<keyword evidence="9" id="KW-0175">Coiled coil</keyword>